<feature type="domain" description="EF-hand" evidence="3">
    <location>
        <begin position="425"/>
        <end position="460"/>
    </location>
</feature>
<evidence type="ECO:0000256" key="1">
    <source>
        <dbReference type="ARBA" id="ARBA00022837"/>
    </source>
</evidence>
<sequence length="791" mass="88637">MTKLPTLVVRHEENDIPEVTGSSWHRGFESERSMNVSTASWSSSVPRPLRGLWGPMELPPLPPSMEQVYGRRDLPLGLKELNLQLQLDMEDDLARTLSPRSAERLCQSGSDFHQTTQTSFCSLRRKNTAKSLPKTSTKSAAKHERLLPIAPRANKTFFDRKAKMCVRVVRFQNTKVKLRISGSKGSVVAEPLRPSCPRCHRSLERGGCHCHQVLNVIQVEKDEERPAELSATGSASPDSFEPPQSPGDFRLARSTSWRDLARTNSDANLMPRPSGSGQMDGNKICLSCGYVFLSETVETCRNCGQKRQTLAEMRKEMILNAKEDVRVSVFNKLQDHNEIHRDELSKGLELCGFVGIREAWVETACDAITKYSTLELEEFLSVVRGYEAIQDKFYKSTFEEADLDNSGTMEAVELAEMLENLGIEPMSHVLVELIHEVDEDGKGALKFPEFKHLMDLLMVREGFTSSEYETYMELFQRFDTKKSGEITDVMVFRGYCAQMTQTRHPTGLQANDSKEMENGEVCTRAETPSCRAFVAPVGRAEIPVIYELATLKLPFYAPTLQELLQSIARQRAPPLPSRFSTSMAEVYGALMSQNRNKRPSCKELLSVPPFVQVWDVGEEDDVDSVISADRVIEKAPSSNREAGSAAALRRIQELRRQAETGCRPSLPEGLGAGQATQEPDHYRGPANGYHEGLQPLDRPHTPRIPGDCQELLQRRPWSSKRPASAHRGATKLMPLKDMSIAAADTRSRDQVTHTVLNRRLTAAGRSDASRQAKRKEARRIEDTPALKPLDK</sequence>
<feature type="region of interest" description="Disordered" evidence="2">
    <location>
        <begin position="759"/>
        <end position="791"/>
    </location>
</feature>
<dbReference type="InterPro" id="IPR002048">
    <property type="entry name" value="EF_hand_dom"/>
</dbReference>
<evidence type="ECO:0000256" key="2">
    <source>
        <dbReference type="SAM" id="MobiDB-lite"/>
    </source>
</evidence>
<dbReference type="Proteomes" id="UP001642464">
    <property type="component" value="Unassembled WGS sequence"/>
</dbReference>
<dbReference type="Gene3D" id="1.10.510.10">
    <property type="entry name" value="Transferase(Phosphotransferase) domain 1"/>
    <property type="match status" value="1"/>
</dbReference>
<dbReference type="InterPro" id="IPR011009">
    <property type="entry name" value="Kinase-like_dom_sf"/>
</dbReference>
<evidence type="ECO:0000313" key="4">
    <source>
        <dbReference type="EMBL" id="CAK9113526.1"/>
    </source>
</evidence>
<dbReference type="SUPFAM" id="SSF56112">
    <property type="entry name" value="Protein kinase-like (PK-like)"/>
    <property type="match status" value="1"/>
</dbReference>
<keyword evidence="1" id="KW-0106">Calcium</keyword>
<protein>
    <submittedName>
        <fullName evidence="4">Calmodulin-like protein</fullName>
    </submittedName>
</protein>
<name>A0ABP0SMD1_9DINO</name>
<dbReference type="Gene3D" id="1.10.238.10">
    <property type="entry name" value="EF-hand"/>
    <property type="match status" value="1"/>
</dbReference>
<dbReference type="InterPro" id="IPR011992">
    <property type="entry name" value="EF-hand-dom_pair"/>
</dbReference>
<keyword evidence="5" id="KW-1185">Reference proteome</keyword>
<dbReference type="SUPFAM" id="SSF47473">
    <property type="entry name" value="EF-hand"/>
    <property type="match status" value="1"/>
</dbReference>
<dbReference type="InterPro" id="IPR018247">
    <property type="entry name" value="EF_Hand_1_Ca_BS"/>
</dbReference>
<organism evidence="4 5">
    <name type="scientific">Durusdinium trenchii</name>
    <dbReference type="NCBI Taxonomy" id="1381693"/>
    <lineage>
        <taxon>Eukaryota</taxon>
        <taxon>Sar</taxon>
        <taxon>Alveolata</taxon>
        <taxon>Dinophyceae</taxon>
        <taxon>Suessiales</taxon>
        <taxon>Symbiodiniaceae</taxon>
        <taxon>Durusdinium</taxon>
    </lineage>
</organism>
<reference evidence="4 5" key="1">
    <citation type="submission" date="2024-02" db="EMBL/GenBank/DDBJ databases">
        <authorList>
            <person name="Chen Y."/>
            <person name="Shah S."/>
            <person name="Dougan E. K."/>
            <person name="Thang M."/>
            <person name="Chan C."/>
        </authorList>
    </citation>
    <scope>NUCLEOTIDE SEQUENCE [LARGE SCALE GENOMIC DNA]</scope>
</reference>
<gene>
    <name evidence="4" type="ORF">SCF082_LOCUS52620</name>
</gene>
<evidence type="ECO:0000313" key="5">
    <source>
        <dbReference type="Proteomes" id="UP001642464"/>
    </source>
</evidence>
<feature type="region of interest" description="Disordered" evidence="2">
    <location>
        <begin position="662"/>
        <end position="702"/>
    </location>
</feature>
<feature type="region of interest" description="Disordered" evidence="2">
    <location>
        <begin position="222"/>
        <end position="251"/>
    </location>
</feature>
<dbReference type="EMBL" id="CAXAMM010044162">
    <property type="protein sequence ID" value="CAK9113526.1"/>
    <property type="molecule type" value="Genomic_DNA"/>
</dbReference>
<evidence type="ECO:0000259" key="3">
    <source>
        <dbReference type="PROSITE" id="PS50222"/>
    </source>
</evidence>
<proteinExistence type="predicted"/>
<dbReference type="PROSITE" id="PS00018">
    <property type="entry name" value="EF_HAND_1"/>
    <property type="match status" value="1"/>
</dbReference>
<accession>A0ABP0SMD1</accession>
<feature type="compositionally biased region" description="Basic and acidic residues" evidence="2">
    <location>
        <begin position="778"/>
        <end position="791"/>
    </location>
</feature>
<comment type="caution">
    <text evidence="4">The sequence shown here is derived from an EMBL/GenBank/DDBJ whole genome shotgun (WGS) entry which is preliminary data.</text>
</comment>
<feature type="domain" description="EF-hand" evidence="3">
    <location>
        <begin position="389"/>
        <end position="424"/>
    </location>
</feature>
<dbReference type="PROSITE" id="PS50222">
    <property type="entry name" value="EF_HAND_2"/>
    <property type="match status" value="2"/>
</dbReference>
<dbReference type="SMART" id="SM00054">
    <property type="entry name" value="EFh"/>
    <property type="match status" value="2"/>
</dbReference>